<feature type="transmembrane region" description="Helical" evidence="3">
    <location>
        <begin position="509"/>
        <end position="532"/>
    </location>
</feature>
<proteinExistence type="predicted"/>
<keyword evidence="3" id="KW-1133">Transmembrane helix</keyword>
<dbReference type="PANTHER" id="PTHR23302:SF24">
    <property type="entry name" value="TMC DOMAIN-CONTAINING PROTEIN"/>
    <property type="match status" value="1"/>
</dbReference>
<feature type="coiled-coil region" evidence="1">
    <location>
        <begin position="889"/>
        <end position="948"/>
    </location>
</feature>
<feature type="region of interest" description="Disordered" evidence="2">
    <location>
        <begin position="1"/>
        <end position="119"/>
    </location>
</feature>
<keyword evidence="3 4" id="KW-0812">Transmembrane</keyword>
<dbReference type="GO" id="GO:0005886">
    <property type="term" value="C:plasma membrane"/>
    <property type="evidence" value="ECO:0007669"/>
    <property type="project" value="InterPro"/>
</dbReference>
<feature type="transmembrane region" description="Helical" evidence="3">
    <location>
        <begin position="798"/>
        <end position="820"/>
    </location>
</feature>
<feature type="compositionally biased region" description="Polar residues" evidence="2">
    <location>
        <begin position="1028"/>
        <end position="1037"/>
    </location>
</feature>
<keyword evidence="1" id="KW-0175">Coiled coil</keyword>
<dbReference type="EMBL" id="JAHDYR010000011">
    <property type="protein sequence ID" value="KAG9395479.1"/>
    <property type="molecule type" value="Genomic_DNA"/>
</dbReference>
<feature type="region of interest" description="Disordered" evidence="2">
    <location>
        <begin position="969"/>
        <end position="1125"/>
    </location>
</feature>
<evidence type="ECO:0000313" key="5">
    <source>
        <dbReference type="Proteomes" id="UP000717585"/>
    </source>
</evidence>
<feature type="transmembrane region" description="Helical" evidence="3">
    <location>
        <begin position="544"/>
        <end position="569"/>
    </location>
</feature>
<evidence type="ECO:0000256" key="2">
    <source>
        <dbReference type="SAM" id="MobiDB-lite"/>
    </source>
</evidence>
<organism evidence="4 5">
    <name type="scientific">Carpediemonas membranifera</name>
    <dbReference type="NCBI Taxonomy" id="201153"/>
    <lineage>
        <taxon>Eukaryota</taxon>
        <taxon>Metamonada</taxon>
        <taxon>Carpediemonas-like organisms</taxon>
        <taxon>Carpediemonas</taxon>
    </lineage>
</organism>
<name>A0A8J6B6T7_9EUKA</name>
<dbReference type="AlphaFoldDB" id="A0A8J6B6T7"/>
<protein>
    <submittedName>
        <fullName evidence="4">Transmembrane channel-like protein</fullName>
    </submittedName>
</protein>
<feature type="compositionally biased region" description="Polar residues" evidence="2">
    <location>
        <begin position="983"/>
        <end position="995"/>
    </location>
</feature>
<dbReference type="Proteomes" id="UP000717585">
    <property type="component" value="Unassembled WGS sequence"/>
</dbReference>
<reference evidence="4" key="1">
    <citation type="submission" date="2021-05" db="EMBL/GenBank/DDBJ databases">
        <title>A free-living protist that lacks canonical eukaryotic 1 DNA replication and segregation systems.</title>
        <authorList>
            <person name="Salas-Leiva D.E."/>
            <person name="Tromer E.C."/>
            <person name="Curtis B.A."/>
            <person name="Jerlstrom-Hultqvist J."/>
            <person name="Kolisko M."/>
            <person name="Yi Z."/>
            <person name="Salas-Leiva J.S."/>
            <person name="Gallot-Lavallee L."/>
            <person name="Kops G.J.P.L."/>
            <person name="Archibald J.M."/>
            <person name="Simpson A.G.B."/>
            <person name="Roger A.J."/>
        </authorList>
    </citation>
    <scope>NUCLEOTIDE SEQUENCE</scope>
    <source>
        <strain evidence="4">BICM</strain>
    </source>
</reference>
<feature type="compositionally biased region" description="Low complexity" evidence="2">
    <location>
        <begin position="1060"/>
        <end position="1090"/>
    </location>
</feature>
<evidence type="ECO:0000313" key="4">
    <source>
        <dbReference type="EMBL" id="KAG9395479.1"/>
    </source>
</evidence>
<feature type="transmembrane region" description="Helical" evidence="3">
    <location>
        <begin position="684"/>
        <end position="714"/>
    </location>
</feature>
<sequence>MPRQIQLASGFVVDAEDDELTPTIEQFQPQQPAESEEATPASSSPMYMLGANRRRRRKTNRSRGSALNSDGLNLEATPSPIAASPDQTPDSTIPPQIHSERHHHGPARPSDSLEPVSPVGRMHNHAREVSAVDCDVPNHAHGADGVRPTPPYNRRVDVHSATPPGSAQGSRADILDSAQIIADSDSDGVEEIDVGLDPKQTRKAVLIAPGSNRDVLPAVHGDDPAPQPDRREFYNDWAKSMKMTVRSSYNPHMKKHPAPAPEGEENTAWTRIKARALALYTWYKYQLRKRHGPVQLWRKQILNIEGHFGSGVASFFIFQRNVFILDAAIMLLWLIPLALGLLSDVWRDYFEAKDLRWWIVDSWFGMTPLFYSGYPSTLNGDDFKWLTGILPAGPVKDAVLWTLARLPTVPVDLLWATCVVLTYIVSFAVLVYWIKQHFFTASEDDLLVSNNEYPMGTLVYGSWDMGIASRHAGRLLKANIITRLRELAEKERIQAQALHRSLPSALLDYAAKVAGFLVSVALMTVSGTIVVTMVQISKMYGDQYAFITLITTACIGINNFGIPLCIRFVSVFERWRNPNHAILFTVARIWFVKMFAIFIVVYQNFGDIAYRTVFARFSDIVPVNSTDTCPMSNIGIQFWYLLWMDLAITAAADIGLAVLPWVVTRQRSEFVITVNTIDTMYRQALFWIAAILSPANAIVGVISHGSMFFILYYVTVWTNAPQKTSWGASRISHYFLVLLSLTMIVTMVPMLIVLLLVGGIEGEECGPFIAHGSGYKTVLHYMEQLSIAGTSLKDAFEYLLRPAVLAPFVVICLVGIYFLWALRRRSTRKAHTIGTLIDTTKRDTAKLVLTIHKQAKKDAILKTDELTIQEKRDILMKMVSRQRNQKKTLQMQKYQFEQLKAKKQALLAEAEAEREARRVADEELRKLKAKAEREMSKIKRIEEKTEQTSAAVKAEAAKMSAILQQPSPMMAGSPQMAVDSRRQSVVSSTAGQAGSQVGGRGIPAPQPVMGNAEPAWAGAMHPSMRSAAPSNAGSAQTAPAPAHEQEKKQEKKSRRRRSSAAEGAPSGFDPQQAWAQQQQMYVAQQQGRAQSHVGVPAPHMAMMGQQMNPMMRGPASAAPGWGRRR</sequence>
<feature type="compositionally biased region" description="Polar residues" evidence="2">
    <location>
        <begin position="85"/>
        <end position="94"/>
    </location>
</feature>
<dbReference type="InterPro" id="IPR038900">
    <property type="entry name" value="TMC"/>
</dbReference>
<accession>A0A8J6B6T7</accession>
<dbReference type="PANTHER" id="PTHR23302">
    <property type="entry name" value="TRANSMEMBRANE CHANNEL-RELATED"/>
    <property type="match status" value="1"/>
</dbReference>
<evidence type="ECO:0000256" key="3">
    <source>
        <dbReference type="SAM" id="Phobius"/>
    </source>
</evidence>
<feature type="transmembrane region" description="Helical" evidence="3">
    <location>
        <begin position="355"/>
        <end position="374"/>
    </location>
</feature>
<feature type="transmembrane region" description="Helical" evidence="3">
    <location>
        <begin position="581"/>
        <end position="602"/>
    </location>
</feature>
<feature type="compositionally biased region" description="Basic residues" evidence="2">
    <location>
        <begin position="52"/>
        <end position="61"/>
    </location>
</feature>
<keyword evidence="5" id="KW-1185">Reference proteome</keyword>
<feature type="transmembrane region" description="Helical" evidence="3">
    <location>
        <begin position="413"/>
        <end position="434"/>
    </location>
</feature>
<evidence type="ECO:0000256" key="1">
    <source>
        <dbReference type="SAM" id="Coils"/>
    </source>
</evidence>
<keyword evidence="3" id="KW-0472">Membrane</keyword>
<feature type="transmembrane region" description="Helical" evidence="3">
    <location>
        <begin position="640"/>
        <end position="663"/>
    </location>
</feature>
<feature type="compositionally biased region" description="Low complexity" evidence="2">
    <location>
        <begin position="1100"/>
        <end position="1114"/>
    </location>
</feature>
<feature type="transmembrane region" description="Helical" evidence="3">
    <location>
        <begin position="322"/>
        <end position="343"/>
    </location>
</feature>
<comment type="caution">
    <text evidence="4">The sequence shown here is derived from an EMBL/GenBank/DDBJ whole genome shotgun (WGS) entry which is preliminary data.</text>
</comment>
<feature type="transmembrane region" description="Helical" evidence="3">
    <location>
        <begin position="734"/>
        <end position="757"/>
    </location>
</feature>
<gene>
    <name evidence="4" type="ORF">J8273_3053</name>
</gene>
<dbReference type="OrthoDB" id="1936208at2759"/>
<feature type="compositionally biased region" description="Low complexity" evidence="2">
    <location>
        <begin position="25"/>
        <end position="45"/>
    </location>
</feature>